<dbReference type="EMBL" id="JAVDPF010000029">
    <property type="protein sequence ID" value="KAL1870955.1"/>
    <property type="molecule type" value="Genomic_DNA"/>
</dbReference>
<gene>
    <name evidence="2" type="ORF">Plec18167_007262</name>
</gene>
<dbReference type="InterPro" id="IPR044053">
    <property type="entry name" value="AsaB-like"/>
</dbReference>
<dbReference type="PANTHER" id="PTHR34598">
    <property type="entry name" value="BLL6449 PROTEIN"/>
    <property type="match status" value="1"/>
</dbReference>
<comment type="similarity">
    <text evidence="1">Belongs to the asaB hydroxylase/desaturase family.</text>
</comment>
<reference evidence="2 3" key="1">
    <citation type="journal article" date="2024" name="IMA Fungus">
        <title>IMA Genome - F19 : A genome assembly and annotation guide to empower mycologists, including annotated draft genome sequences of Ceratocystis pirilliformis, Diaporthe australafricana, Fusarium ophioides, Paecilomyces lecythidis, and Sporothrix stenoceras.</title>
        <authorList>
            <person name="Aylward J."/>
            <person name="Wilson A.M."/>
            <person name="Visagie C.M."/>
            <person name="Spraker J."/>
            <person name="Barnes I."/>
            <person name="Buitendag C."/>
            <person name="Ceriani C."/>
            <person name="Del Mar Angel L."/>
            <person name="du Plessis D."/>
            <person name="Fuchs T."/>
            <person name="Gasser K."/>
            <person name="Kramer D."/>
            <person name="Li W."/>
            <person name="Munsamy K."/>
            <person name="Piso A."/>
            <person name="Price J.L."/>
            <person name="Sonnekus B."/>
            <person name="Thomas C."/>
            <person name="van der Nest A."/>
            <person name="van Dijk A."/>
            <person name="van Heerden A."/>
            <person name="van Vuuren N."/>
            <person name="Yilmaz N."/>
            <person name="Duong T.A."/>
            <person name="van der Merwe N.A."/>
            <person name="Wingfield M.J."/>
            <person name="Wingfield B.D."/>
        </authorList>
    </citation>
    <scope>NUCLEOTIDE SEQUENCE [LARGE SCALE GENOMIC DNA]</scope>
    <source>
        <strain evidence="2 3">CMW 18167</strain>
    </source>
</reference>
<dbReference type="PANTHER" id="PTHR34598:SF3">
    <property type="entry name" value="OXIDOREDUCTASE AN1597"/>
    <property type="match status" value="1"/>
</dbReference>
<dbReference type="NCBIfam" id="NF041278">
    <property type="entry name" value="CmcJ_NvfI_EfuI"/>
    <property type="match status" value="1"/>
</dbReference>
<protein>
    <submittedName>
        <fullName evidence="2">Uncharacterized protein</fullName>
    </submittedName>
</protein>
<accession>A0ABR3X500</accession>
<dbReference type="Proteomes" id="UP001583193">
    <property type="component" value="Unassembled WGS sequence"/>
</dbReference>
<proteinExistence type="inferred from homology"/>
<keyword evidence="3" id="KW-1185">Reference proteome</keyword>
<organism evidence="2 3">
    <name type="scientific">Paecilomyces lecythidis</name>
    <dbReference type="NCBI Taxonomy" id="3004212"/>
    <lineage>
        <taxon>Eukaryota</taxon>
        <taxon>Fungi</taxon>
        <taxon>Dikarya</taxon>
        <taxon>Ascomycota</taxon>
        <taxon>Pezizomycotina</taxon>
        <taxon>Eurotiomycetes</taxon>
        <taxon>Eurotiomycetidae</taxon>
        <taxon>Eurotiales</taxon>
        <taxon>Thermoascaceae</taxon>
        <taxon>Paecilomyces</taxon>
    </lineage>
</organism>
<evidence type="ECO:0000313" key="3">
    <source>
        <dbReference type="Proteomes" id="UP001583193"/>
    </source>
</evidence>
<evidence type="ECO:0000313" key="2">
    <source>
        <dbReference type="EMBL" id="KAL1870955.1"/>
    </source>
</evidence>
<comment type="caution">
    <text evidence="2">The sequence shown here is derived from an EMBL/GenBank/DDBJ whole genome shotgun (WGS) entry which is preliminary data.</text>
</comment>
<evidence type="ECO:0000256" key="1">
    <source>
        <dbReference type="ARBA" id="ARBA00023604"/>
    </source>
</evidence>
<name>A0ABR3X500_9EURO</name>
<sequence>MPRDEVASLRYLQWEDEFQNVKPYTLYMDVPEGFPPQNYRVDWEEPETIHDVRGNESKYSLDDNGFAYYKHRFKVDGYDRETLERDYIPQVESFLLKTIPNATEVKIYTWRLRSSDPTVRGKLPGGVINLSDPSHHLAPATAVHVGYITIWVIEQKHYFARESNSSSQNILQEEVNKKVFADVNSVWRPVRFPIEDYPLAVADGSTLDPEDLIAADYVRTTYQGENLLPLYNKNCHWYYMSDQTPDDVLLFKGYDSREQSKAKCK</sequence>